<dbReference type="AlphaFoldDB" id="G4CJ89"/>
<accession>G4CJ89</accession>
<evidence type="ECO:0000313" key="1">
    <source>
        <dbReference type="EMBL" id="EGY52183.1"/>
    </source>
</evidence>
<proteinExistence type="predicted"/>
<name>G4CJ89_9NEIS</name>
<dbReference type="PROSITE" id="PS51257">
    <property type="entry name" value="PROKAR_LIPOPROTEIN"/>
    <property type="match status" value="1"/>
</dbReference>
<gene>
    <name evidence="1" type="ORF">HMPREF9371_1678</name>
</gene>
<comment type="caution">
    <text evidence="1">The sequence shown here is derived from an EMBL/GenBank/DDBJ whole genome shotgun (WGS) entry which is preliminary data.</text>
</comment>
<dbReference type="EMBL" id="AGAY01000059">
    <property type="protein sequence ID" value="EGY52183.1"/>
    <property type="molecule type" value="Genomic_DNA"/>
</dbReference>
<reference evidence="1 2" key="1">
    <citation type="submission" date="2011-05" db="EMBL/GenBank/DDBJ databases">
        <authorList>
            <person name="Muzny D."/>
            <person name="Qin X."/>
            <person name="Deng J."/>
            <person name="Jiang H."/>
            <person name="Liu Y."/>
            <person name="Qu J."/>
            <person name="Song X.-Z."/>
            <person name="Zhang L."/>
            <person name="Thornton R."/>
            <person name="Coyle M."/>
            <person name="Francisco L."/>
            <person name="Jackson L."/>
            <person name="Javaid M."/>
            <person name="Korchina V."/>
            <person name="Kovar C."/>
            <person name="Mata R."/>
            <person name="Mathew T."/>
            <person name="Ngo R."/>
            <person name="Nguyen L."/>
            <person name="Nguyen N."/>
            <person name="Okwuonu G."/>
            <person name="Ongeri F."/>
            <person name="Pham C."/>
            <person name="Simmons D."/>
            <person name="Wilczek-Boney K."/>
            <person name="Hale W."/>
            <person name="Jakkamsetti A."/>
            <person name="Pham P."/>
            <person name="Ruth R."/>
            <person name="San Lucas F."/>
            <person name="Warren J."/>
            <person name="Zhang J."/>
            <person name="Zhao Z."/>
            <person name="Zhou C."/>
            <person name="Zhu D."/>
            <person name="Lee S."/>
            <person name="Bess C."/>
            <person name="Blankenburg K."/>
            <person name="Forbes L."/>
            <person name="Fu Q."/>
            <person name="Gubbala S."/>
            <person name="Hirani K."/>
            <person name="Jayaseelan J.C."/>
            <person name="Lara F."/>
            <person name="Munidasa M."/>
            <person name="Palculict T."/>
            <person name="Patil S."/>
            <person name="Pu L.-L."/>
            <person name="Saada N."/>
            <person name="Tang L."/>
            <person name="Weissenberger G."/>
            <person name="Zhu Y."/>
            <person name="Hemphill L."/>
            <person name="Shang Y."/>
            <person name="Youmans B."/>
            <person name="Ayvaz T."/>
            <person name="Ross M."/>
            <person name="Santibanez J."/>
            <person name="Aqrawi P."/>
            <person name="Gross S."/>
            <person name="Joshi V."/>
            <person name="Fowler G."/>
            <person name="Nazareth L."/>
            <person name="Reid J."/>
            <person name="Worley K."/>
            <person name="Petrosino J."/>
            <person name="Highlander S."/>
            <person name="Gibbs R."/>
        </authorList>
    </citation>
    <scope>NUCLEOTIDE SEQUENCE [LARGE SCALE GENOMIC DNA]</scope>
    <source>
        <strain evidence="1 2">871</strain>
    </source>
</reference>
<protein>
    <recommendedName>
        <fullName evidence="3">Lipoprotein</fullName>
    </recommendedName>
</protein>
<evidence type="ECO:0008006" key="3">
    <source>
        <dbReference type="Google" id="ProtNLM"/>
    </source>
</evidence>
<dbReference type="HOGENOM" id="CLU_2260752_0_0_4"/>
<dbReference type="Proteomes" id="UP000003019">
    <property type="component" value="Unassembled WGS sequence"/>
</dbReference>
<dbReference type="RefSeq" id="WP_009119368.1">
    <property type="nucleotide sequence ID" value="NZ_JH164926.1"/>
</dbReference>
<sequence length="103" mass="11012">MLTQSGKIKILSAAAIIFPALLTGCTRLYAHQSATSGHAPIADAHVVEVCALHAGNIVFQAEDKTRPLCRLPNGQAVDALELERTVAKIMIEGDTQRVPLKPQ</sequence>
<keyword evidence="2" id="KW-1185">Reference proteome</keyword>
<organism evidence="1 2">
    <name type="scientific">Neisseria shayeganii 871</name>
    <dbReference type="NCBI Taxonomy" id="1032488"/>
    <lineage>
        <taxon>Bacteria</taxon>
        <taxon>Pseudomonadati</taxon>
        <taxon>Pseudomonadota</taxon>
        <taxon>Betaproteobacteria</taxon>
        <taxon>Neisseriales</taxon>
        <taxon>Neisseriaceae</taxon>
        <taxon>Neisseria</taxon>
    </lineage>
</organism>
<dbReference type="PATRIC" id="fig|1032488.3.peg.1588"/>
<evidence type="ECO:0000313" key="2">
    <source>
        <dbReference type="Proteomes" id="UP000003019"/>
    </source>
</evidence>